<reference evidence="1 2" key="1">
    <citation type="submission" date="2019-01" db="EMBL/GenBank/DDBJ databases">
        <title>Sequencing of cultivated peanut Arachis hypogaea provides insights into genome evolution and oil improvement.</title>
        <authorList>
            <person name="Chen X."/>
        </authorList>
    </citation>
    <scope>NUCLEOTIDE SEQUENCE [LARGE SCALE GENOMIC DNA]</scope>
    <source>
        <strain evidence="2">cv. Fuhuasheng</strain>
        <tissue evidence="1">Leaves</tissue>
    </source>
</reference>
<protein>
    <submittedName>
        <fullName evidence="1">Uncharacterized protein</fullName>
    </submittedName>
</protein>
<dbReference type="STRING" id="3818.A0A445CRU5"/>
<keyword evidence="2" id="KW-1185">Reference proteome</keyword>
<organism evidence="1 2">
    <name type="scientific">Arachis hypogaea</name>
    <name type="common">Peanut</name>
    <dbReference type="NCBI Taxonomy" id="3818"/>
    <lineage>
        <taxon>Eukaryota</taxon>
        <taxon>Viridiplantae</taxon>
        <taxon>Streptophyta</taxon>
        <taxon>Embryophyta</taxon>
        <taxon>Tracheophyta</taxon>
        <taxon>Spermatophyta</taxon>
        <taxon>Magnoliopsida</taxon>
        <taxon>eudicotyledons</taxon>
        <taxon>Gunneridae</taxon>
        <taxon>Pentapetalae</taxon>
        <taxon>rosids</taxon>
        <taxon>fabids</taxon>
        <taxon>Fabales</taxon>
        <taxon>Fabaceae</taxon>
        <taxon>Papilionoideae</taxon>
        <taxon>50 kb inversion clade</taxon>
        <taxon>dalbergioids sensu lato</taxon>
        <taxon>Dalbergieae</taxon>
        <taxon>Pterocarpus clade</taxon>
        <taxon>Arachis</taxon>
    </lineage>
</organism>
<sequence length="99" mass="11226">MSSRLHCKRDMTGEHKTQCVAETPITQYDGGIIINIGFDHSIDGRIVFKNSSIEERISNAGNKFNVAQNRTQPLDSFSQKVQLKKGTLYNFIGYLNFEL</sequence>
<comment type="caution">
    <text evidence="1">The sequence shown here is derived from an EMBL/GenBank/DDBJ whole genome shotgun (WGS) entry which is preliminary data.</text>
</comment>
<proteinExistence type="predicted"/>
<evidence type="ECO:0000313" key="1">
    <source>
        <dbReference type="EMBL" id="RYR53652.1"/>
    </source>
</evidence>
<dbReference type="Proteomes" id="UP000289738">
    <property type="component" value="Chromosome A06"/>
</dbReference>
<dbReference type="AlphaFoldDB" id="A0A445CRU5"/>
<accession>A0A445CRU5</accession>
<gene>
    <name evidence="1" type="ORF">Ahy_A06g028858</name>
</gene>
<name>A0A445CRU5_ARAHY</name>
<dbReference type="EMBL" id="SDMP01000006">
    <property type="protein sequence ID" value="RYR53652.1"/>
    <property type="molecule type" value="Genomic_DNA"/>
</dbReference>
<evidence type="ECO:0000313" key="2">
    <source>
        <dbReference type="Proteomes" id="UP000289738"/>
    </source>
</evidence>